<dbReference type="EMBL" id="BBJM01000005">
    <property type="protein sequence ID" value="GAK47345.1"/>
    <property type="molecule type" value="Genomic_DNA"/>
</dbReference>
<organism evidence="8 9">
    <name type="scientific">Secundilactobacillus oryzae JCM 18671</name>
    <dbReference type="NCBI Taxonomy" id="1291743"/>
    <lineage>
        <taxon>Bacteria</taxon>
        <taxon>Bacillati</taxon>
        <taxon>Bacillota</taxon>
        <taxon>Bacilli</taxon>
        <taxon>Lactobacillales</taxon>
        <taxon>Lactobacillaceae</taxon>
        <taxon>Secundilactobacillus</taxon>
    </lineage>
</organism>
<evidence type="ECO:0000256" key="6">
    <source>
        <dbReference type="PROSITE-ProRule" id="PRU01373"/>
    </source>
</evidence>
<dbReference type="InterPro" id="IPR022029">
    <property type="entry name" value="YoaR-like_PG-bd"/>
</dbReference>
<name>A0A081BH27_9LACO</name>
<dbReference type="GO" id="GO:0008360">
    <property type="term" value="P:regulation of cell shape"/>
    <property type="evidence" value="ECO:0007669"/>
    <property type="project" value="UniProtKB-UniRule"/>
</dbReference>
<accession>A0A081BH27</accession>
<dbReference type="GO" id="GO:0071555">
    <property type="term" value="P:cell wall organization"/>
    <property type="evidence" value="ECO:0007669"/>
    <property type="project" value="UniProtKB-UniRule"/>
</dbReference>
<dbReference type="RefSeq" id="WP_034526522.1">
    <property type="nucleotide sequence ID" value="NZ_BBAZ01000005.1"/>
</dbReference>
<feature type="domain" description="L,D-TPase catalytic" evidence="7">
    <location>
        <begin position="337"/>
        <end position="461"/>
    </location>
</feature>
<dbReference type="GO" id="GO:0016740">
    <property type="term" value="F:transferase activity"/>
    <property type="evidence" value="ECO:0007669"/>
    <property type="project" value="UniProtKB-KW"/>
</dbReference>
<evidence type="ECO:0000256" key="4">
    <source>
        <dbReference type="ARBA" id="ARBA00022984"/>
    </source>
</evidence>
<proteinExistence type="predicted"/>
<dbReference type="eggNOG" id="COG1376">
    <property type="taxonomic scope" value="Bacteria"/>
</dbReference>
<dbReference type="OrthoDB" id="3176960at2"/>
<dbReference type="GO" id="GO:0018104">
    <property type="term" value="P:peptidoglycan-protein cross-linking"/>
    <property type="evidence" value="ECO:0007669"/>
    <property type="project" value="TreeGrafter"/>
</dbReference>
<dbReference type="Gene3D" id="2.40.440.10">
    <property type="entry name" value="L,D-transpeptidase catalytic domain-like"/>
    <property type="match status" value="1"/>
</dbReference>
<dbReference type="Pfam" id="PF03734">
    <property type="entry name" value="YkuD"/>
    <property type="match status" value="1"/>
</dbReference>
<gene>
    <name evidence="8" type="ORF">LOSG293_050150</name>
</gene>
<evidence type="ECO:0000256" key="2">
    <source>
        <dbReference type="ARBA" id="ARBA00022679"/>
    </source>
</evidence>
<comment type="pathway">
    <text evidence="1 6">Cell wall biogenesis; peptidoglycan biosynthesis.</text>
</comment>
<protein>
    <recommendedName>
        <fullName evidence="7">L,D-TPase catalytic domain-containing protein</fullName>
    </recommendedName>
</protein>
<dbReference type="Proteomes" id="UP000028700">
    <property type="component" value="Unassembled WGS sequence"/>
</dbReference>
<keyword evidence="3 6" id="KW-0133">Cell shape</keyword>
<evidence type="ECO:0000256" key="1">
    <source>
        <dbReference type="ARBA" id="ARBA00004752"/>
    </source>
</evidence>
<dbReference type="PANTHER" id="PTHR30582">
    <property type="entry name" value="L,D-TRANSPEPTIDASE"/>
    <property type="match status" value="1"/>
</dbReference>
<dbReference type="GO" id="GO:0071972">
    <property type="term" value="F:peptidoglycan L,D-transpeptidase activity"/>
    <property type="evidence" value="ECO:0007669"/>
    <property type="project" value="TreeGrafter"/>
</dbReference>
<dbReference type="AlphaFoldDB" id="A0A081BH27"/>
<feature type="active site" description="Proton donor/acceptor" evidence="6">
    <location>
        <position position="416"/>
    </location>
</feature>
<feature type="active site" description="Nucleophile" evidence="6">
    <location>
        <position position="437"/>
    </location>
</feature>
<dbReference type="SUPFAM" id="SSF143985">
    <property type="entry name" value="L,D-transpeptidase pre-catalytic domain-like"/>
    <property type="match status" value="1"/>
</dbReference>
<dbReference type="STRING" id="1291743.LOSG293_050150"/>
<keyword evidence="5 6" id="KW-0961">Cell wall biogenesis/degradation</keyword>
<dbReference type="CDD" id="cd16913">
    <property type="entry name" value="YkuD_like"/>
    <property type="match status" value="1"/>
</dbReference>
<dbReference type="GO" id="GO:0005576">
    <property type="term" value="C:extracellular region"/>
    <property type="evidence" value="ECO:0007669"/>
    <property type="project" value="TreeGrafter"/>
</dbReference>
<keyword evidence="4 6" id="KW-0573">Peptidoglycan synthesis</keyword>
<dbReference type="PANTHER" id="PTHR30582:SF33">
    <property type="entry name" value="EXPORTED PROTEIN"/>
    <property type="match status" value="1"/>
</dbReference>
<keyword evidence="9" id="KW-1185">Reference proteome</keyword>
<evidence type="ECO:0000313" key="9">
    <source>
        <dbReference type="Proteomes" id="UP000028700"/>
    </source>
</evidence>
<dbReference type="InterPro" id="IPR038063">
    <property type="entry name" value="Transpep_catalytic_dom"/>
</dbReference>
<dbReference type="PROSITE" id="PS52029">
    <property type="entry name" value="LD_TPASE"/>
    <property type="match status" value="1"/>
</dbReference>
<dbReference type="SUPFAM" id="SSF141523">
    <property type="entry name" value="L,D-transpeptidase catalytic domain-like"/>
    <property type="match status" value="1"/>
</dbReference>
<dbReference type="InterPro" id="IPR038054">
    <property type="entry name" value="LD_TPept-like_central_sf"/>
</dbReference>
<dbReference type="UniPathway" id="UPA00219"/>
<dbReference type="Pfam" id="PF12229">
    <property type="entry name" value="PG_binding_4"/>
    <property type="match status" value="1"/>
</dbReference>
<dbReference type="Gene3D" id="3.10.20.800">
    <property type="match status" value="1"/>
</dbReference>
<comment type="caution">
    <text evidence="8">The sequence shown here is derived from an EMBL/GenBank/DDBJ whole genome shotgun (WGS) entry which is preliminary data.</text>
</comment>
<evidence type="ECO:0000256" key="5">
    <source>
        <dbReference type="ARBA" id="ARBA00023316"/>
    </source>
</evidence>
<keyword evidence="2" id="KW-0808">Transferase</keyword>
<sequence>MKLSKIWLIAAGAVVLIGGGTYVGKALHYQNQQVFMNHTAFAGVDISGKSVSEATKLVNASLNQRKFKVTEDNNTVMSFSPQKSGIVSHTKHALKAAIKNQNPWSWPFKLKTVEATSDNITVDSITESSLNRLTNTILTETKQNRVATRNANLVYKDGQFTIKKEFQGNQISRHRLSQAIITALHSGNTTINLQNTYVKPTVTSKSAKLTSAKSQASELASLSVVYHLAGHKIIVSKNQLASWLTYQGGKVTVDQTKVKAYLSTLNAKYATINKTRTFKSTKRGTVKVKAGIYGWSIQTTSEAKTLAGLIVKGKDIDRTPTIQGSGYGKNGTDIGKTYVEVDKKNQHMWVYRNGKVVVSTDVVTGKPTKGTTPSGVYYVWSKQRNATLRGLNDDGSKYASKVSYWMPVDNTGVGIHDSSWQPKYGGTWYLTHGSHGCVNTPPSVMSKVYKVVSVGTPVIIF</sequence>
<evidence type="ECO:0000259" key="7">
    <source>
        <dbReference type="PROSITE" id="PS52029"/>
    </source>
</evidence>
<reference evidence="8" key="1">
    <citation type="journal article" date="2014" name="Genome Announc.">
        <title>Draft Genome Sequence of Lactobacillus oryzae Strain SG293T.</title>
        <authorList>
            <person name="Tanizawa Y."/>
            <person name="Fujisawa T."/>
            <person name="Mochizuki T."/>
            <person name="Kaminuma E."/>
            <person name="Nakamura Y."/>
            <person name="Tohno M."/>
        </authorList>
    </citation>
    <scope>NUCLEOTIDE SEQUENCE [LARGE SCALE GENOMIC DNA]</scope>
    <source>
        <strain evidence="8">SG293</strain>
    </source>
</reference>
<evidence type="ECO:0000313" key="8">
    <source>
        <dbReference type="EMBL" id="GAK47345.1"/>
    </source>
</evidence>
<dbReference type="InterPro" id="IPR050979">
    <property type="entry name" value="LD-transpeptidase"/>
</dbReference>
<dbReference type="InterPro" id="IPR005490">
    <property type="entry name" value="LD_TPept_cat_dom"/>
</dbReference>
<evidence type="ECO:0000256" key="3">
    <source>
        <dbReference type="ARBA" id="ARBA00022960"/>
    </source>
</evidence>